<evidence type="ECO:0000256" key="1">
    <source>
        <dbReference type="SAM" id="MobiDB-lite"/>
    </source>
</evidence>
<evidence type="ECO:0000313" key="3">
    <source>
        <dbReference type="Proteomes" id="UP000027730"/>
    </source>
</evidence>
<protein>
    <submittedName>
        <fullName evidence="2">Uncharacterized protein</fullName>
    </submittedName>
</protein>
<accession>A0A074WDQ9</accession>
<dbReference type="AlphaFoldDB" id="A0A074WDQ9"/>
<keyword evidence="3" id="KW-1185">Reference proteome</keyword>
<dbReference type="Proteomes" id="UP000027730">
    <property type="component" value="Unassembled WGS sequence"/>
</dbReference>
<dbReference type="STRING" id="1043004.A0A074WDQ9"/>
<reference evidence="2 3" key="1">
    <citation type="journal article" date="2014" name="BMC Genomics">
        <title>Genome sequencing of four Aureobasidium pullulans varieties: biotechnological potential, stress tolerance, and description of new species.</title>
        <authorList>
            <person name="Gostin Ar C."/>
            <person name="Ohm R.A."/>
            <person name="Kogej T."/>
            <person name="Sonjak S."/>
            <person name="Turk M."/>
            <person name="Zajc J."/>
            <person name="Zalar P."/>
            <person name="Grube M."/>
            <person name="Sun H."/>
            <person name="Han J."/>
            <person name="Sharma A."/>
            <person name="Chiniquy J."/>
            <person name="Ngan C.Y."/>
            <person name="Lipzen A."/>
            <person name="Barry K."/>
            <person name="Grigoriev I.V."/>
            <person name="Gunde-Cimerman N."/>
        </authorList>
    </citation>
    <scope>NUCLEOTIDE SEQUENCE [LARGE SCALE GENOMIC DNA]</scope>
    <source>
        <strain evidence="2 3">CBS 147.97</strain>
    </source>
</reference>
<feature type="region of interest" description="Disordered" evidence="1">
    <location>
        <begin position="32"/>
        <end position="125"/>
    </location>
</feature>
<dbReference type="RefSeq" id="XP_013425258.1">
    <property type="nucleotide sequence ID" value="XM_013569804.1"/>
</dbReference>
<name>A0A074WDQ9_9PEZI</name>
<gene>
    <name evidence="2" type="ORF">M436DRAFT_65915</name>
</gene>
<dbReference type="OrthoDB" id="3928413at2759"/>
<dbReference type="HOGENOM" id="CLU_1049644_0_0_1"/>
<dbReference type="GeneID" id="25413963"/>
<feature type="compositionally biased region" description="Basic and acidic residues" evidence="1">
    <location>
        <begin position="42"/>
        <end position="118"/>
    </location>
</feature>
<dbReference type="EMBL" id="KL584715">
    <property type="protein sequence ID" value="KEQ71113.1"/>
    <property type="molecule type" value="Genomic_DNA"/>
</dbReference>
<sequence length="265" mass="31199">MSDEISRYGGWYKHSNPNYEDFEMWNSVCEDAEPNWGYRNSQRAEREEREREARATNRKEQERREVEARKRRQREEQEREERDATRTAARKEAARKEQESKERKQKEKKEKEAQEEMKKKKKADIANAKQANDLLDTLNQLLAEIRHQKNVEKTRYEEEDAVLGAEEDRDWTSSYEKARSVDAARSRFQVLADAFGVKKTTSANYTDHADHRKSVNPDLAFELNHLEDILETMAESLRAEQTEEVRSKGHDQTLSAGWSLGCILM</sequence>
<proteinExistence type="predicted"/>
<evidence type="ECO:0000313" key="2">
    <source>
        <dbReference type="EMBL" id="KEQ71113.1"/>
    </source>
</evidence>
<organism evidence="2 3">
    <name type="scientific">Aureobasidium namibiae CBS 147.97</name>
    <dbReference type="NCBI Taxonomy" id="1043004"/>
    <lineage>
        <taxon>Eukaryota</taxon>
        <taxon>Fungi</taxon>
        <taxon>Dikarya</taxon>
        <taxon>Ascomycota</taxon>
        <taxon>Pezizomycotina</taxon>
        <taxon>Dothideomycetes</taxon>
        <taxon>Dothideomycetidae</taxon>
        <taxon>Dothideales</taxon>
        <taxon>Saccotheciaceae</taxon>
        <taxon>Aureobasidium</taxon>
    </lineage>
</organism>